<accession>A0A4V6WRG9</accession>
<evidence type="ECO:0000313" key="3">
    <source>
        <dbReference type="Proteomes" id="UP000309138"/>
    </source>
</evidence>
<keyword evidence="1" id="KW-0472">Membrane</keyword>
<comment type="caution">
    <text evidence="2">The sequence shown here is derived from an EMBL/GenBank/DDBJ whole genome shotgun (WGS) entry which is preliminary data.</text>
</comment>
<dbReference type="Proteomes" id="UP000309138">
    <property type="component" value="Unassembled WGS sequence"/>
</dbReference>
<gene>
    <name evidence="2" type="ORF">FBR43_14515</name>
</gene>
<proteinExistence type="predicted"/>
<keyword evidence="1" id="KW-0812">Transmembrane</keyword>
<sequence length="115" mass="13780">MSYFSRFSPFRAIRDLRFFLSQRQRHELIFFFISLGITTALLAGFYVDSRVERVYKREIQYFDSWSLDRTDAQIVAKQAVDKVERDKRIAARKAREAERQAAFKRLDDSMTRWGL</sequence>
<keyword evidence="1" id="KW-1133">Transmembrane helix</keyword>
<feature type="transmembrane region" description="Helical" evidence="1">
    <location>
        <begin position="28"/>
        <end position="47"/>
    </location>
</feature>
<dbReference type="OrthoDB" id="7391871at2"/>
<organism evidence="2 3">
    <name type="scientific">Sphingomonas baiyangensis</name>
    <dbReference type="NCBI Taxonomy" id="2572576"/>
    <lineage>
        <taxon>Bacteria</taxon>
        <taxon>Pseudomonadati</taxon>
        <taxon>Pseudomonadota</taxon>
        <taxon>Alphaproteobacteria</taxon>
        <taxon>Sphingomonadales</taxon>
        <taxon>Sphingomonadaceae</taxon>
        <taxon>Sphingomonas</taxon>
    </lineage>
</organism>
<evidence type="ECO:0000313" key="2">
    <source>
        <dbReference type="EMBL" id="TKD52328.1"/>
    </source>
</evidence>
<name>A0A4V6WRG9_9SPHN</name>
<protein>
    <submittedName>
        <fullName evidence="2">Uncharacterized protein</fullName>
    </submittedName>
</protein>
<keyword evidence="3" id="KW-1185">Reference proteome</keyword>
<reference evidence="2 3" key="1">
    <citation type="submission" date="2019-04" db="EMBL/GenBank/DDBJ databases">
        <authorList>
            <person name="Yang Y."/>
            <person name="Wei D."/>
        </authorList>
    </citation>
    <scope>NUCLEOTIDE SEQUENCE [LARGE SCALE GENOMIC DNA]</scope>
    <source>
        <strain evidence="2 3">L-1-4w-11</strain>
    </source>
</reference>
<dbReference type="AlphaFoldDB" id="A0A4V6WRG9"/>
<dbReference type="EMBL" id="SWKR01000002">
    <property type="protein sequence ID" value="TKD52328.1"/>
    <property type="molecule type" value="Genomic_DNA"/>
</dbReference>
<evidence type="ECO:0000256" key="1">
    <source>
        <dbReference type="SAM" id="Phobius"/>
    </source>
</evidence>